<sequence length="41" mass="5053">MNYKKFQTMSKEEYYKKYNIGVRFLFGYDNFLVCDKEKGIL</sequence>
<accession>Q8GJD5</accession>
<keyword evidence="1" id="KW-0614">Plasmid</keyword>
<dbReference type="RefSeq" id="WP_011117564.1">
    <property type="nucleotide sequence ID" value="NC_005012.1"/>
</dbReference>
<reference evidence="3" key="2">
    <citation type="submission" date="2007-01" db="EMBL/GenBank/DDBJ databases">
        <authorList>
            <person name="Fouts D.E."/>
            <person name="Nelson K.E."/>
        </authorList>
    </citation>
    <scope>NUCLEOTIDE SEQUENCE [LARGE SCALE GENOMIC DNA]</scope>
    <source>
        <strain evidence="3">81-176</strain>
        <plasmid evidence="3">Plasmid pVir</plasmid>
    </source>
</reference>
<dbReference type="KEGG" id="cjj:CJJ81176_pVir0019"/>
<name>Q8GJD5_CAMJJ</name>
<geneLocation type="plasmid" evidence="1">
    <name>pVir</name>
</geneLocation>
<dbReference type="Proteomes" id="UP000000646">
    <property type="component" value="Plasmid pVir"/>
</dbReference>
<dbReference type="HOGENOM" id="CLU_3267173_0_0_7"/>
<dbReference type="AlphaFoldDB" id="Q8GJD5"/>
<accession>A1X011</accession>
<reference evidence="1" key="1">
    <citation type="journal article" date="2002" name="Infect. Immun.">
        <title>DNA sequence and mutational analyses of the pVir plasmid of Campylobacter jejuni 81-176.</title>
        <authorList>
            <person name="Bacon D.J."/>
            <person name="Alm R.A."/>
            <person name="Hu L."/>
            <person name="Hickey T.E."/>
            <person name="Ewing C.P."/>
            <person name="Batchelor R.A."/>
            <person name="Trust T.J."/>
            <person name="Guerry P."/>
        </authorList>
    </citation>
    <scope>NUCLEOTIDE SEQUENCE</scope>
    <source>
        <strain evidence="1">81-176</strain>
        <plasmid evidence="1">pVir</plasmid>
    </source>
</reference>
<dbReference type="EMBL" id="AF226280">
    <property type="protein sequence ID" value="AAN46913.1"/>
    <property type="molecule type" value="Genomic_DNA"/>
</dbReference>
<evidence type="ECO:0000313" key="3">
    <source>
        <dbReference type="Proteomes" id="UP000000646"/>
    </source>
</evidence>
<organism evidence="1">
    <name type="scientific">Campylobacter jejuni subsp. jejuni serotype O:23/36 (strain 81-176)</name>
    <dbReference type="NCBI Taxonomy" id="354242"/>
    <lineage>
        <taxon>Bacteria</taxon>
        <taxon>Pseudomonadati</taxon>
        <taxon>Campylobacterota</taxon>
        <taxon>Epsilonproteobacteria</taxon>
        <taxon>Campylobacterales</taxon>
        <taxon>Campylobacteraceae</taxon>
        <taxon>Campylobacter</taxon>
    </lineage>
</organism>
<evidence type="ECO:0000313" key="2">
    <source>
        <dbReference type="EMBL" id="EAQ71732.1"/>
    </source>
</evidence>
<evidence type="ECO:0000313" key="1">
    <source>
        <dbReference type="EMBL" id="AAN46913.1"/>
    </source>
</evidence>
<protein>
    <submittedName>
        <fullName evidence="1">Uncharacterized protein</fullName>
    </submittedName>
</protein>
<dbReference type="EMBL" id="CP000550">
    <property type="protein sequence ID" value="EAQ71732.1"/>
    <property type="molecule type" value="Genomic_DNA"/>
</dbReference>
<reference evidence="2" key="3">
    <citation type="submission" date="2007-01" db="EMBL/GenBank/DDBJ databases">
        <authorList>
            <person name="Fouts D."/>
            <person name="Nelson K."/>
        </authorList>
    </citation>
    <scope>NUCLEOTIDE SEQUENCE</scope>
    <source>
        <strain evidence="2">81-176</strain>
        <plasmid evidence="2">pVir</plasmid>
    </source>
</reference>
<proteinExistence type="predicted"/>
<gene>
    <name evidence="1" type="primary">Cjp18</name>
    <name evidence="2" type="ordered locus">CJJ81176_pVir0019</name>
</gene>